<dbReference type="Gene3D" id="1.20.910.10">
    <property type="entry name" value="Heme oxygenase-like"/>
    <property type="match status" value="1"/>
</dbReference>
<organism evidence="1 2">
    <name type="scientific">Nocardioides plantarum</name>
    <dbReference type="NCBI Taxonomy" id="29299"/>
    <lineage>
        <taxon>Bacteria</taxon>
        <taxon>Bacillati</taxon>
        <taxon>Actinomycetota</taxon>
        <taxon>Actinomycetes</taxon>
        <taxon>Propionibacteriales</taxon>
        <taxon>Nocardioidaceae</taxon>
        <taxon>Nocardioides</taxon>
    </lineage>
</organism>
<dbReference type="SMART" id="SM01236">
    <property type="entry name" value="Haem_oxygenase_2"/>
    <property type="match status" value="1"/>
</dbReference>
<dbReference type="SUPFAM" id="SSF48613">
    <property type="entry name" value="Heme oxygenase-like"/>
    <property type="match status" value="1"/>
</dbReference>
<dbReference type="EC" id="1.-.-.-" evidence="1"/>
<sequence>MRLPRSRGALSSWLVELLGVTPDGAELPAAPTSDGRDDEAIALWVLHELHYRGFDGVDDRWEWHPGTMTVRNALEAALELRLRERYAAAHVARSDDLVADLQALVAADTGPSLAKQVQQHRSRDETTTLLRQRSVYHLKEADPTSWVVPRLSARPKAALLEVQFDEYGNGDPARLHHALFATGLRASGLSADYGAYIDETLTEVLEQNNALSMFGLQRRLRGAALGHLAAFEATSSIPSRQLAQGLRRLGFPDEMAGYYDEHVEADAVHEQLALRDVCLALVEEEPHLADDVMFGAWACLDLEHHTADAVLGLWAAA</sequence>
<gene>
    <name evidence="1" type="ORF">ACFFRI_16205</name>
</gene>
<dbReference type="Pfam" id="PF14518">
    <property type="entry name" value="Haem_oxygenas_2"/>
    <property type="match status" value="1"/>
</dbReference>
<evidence type="ECO:0000313" key="1">
    <source>
        <dbReference type="EMBL" id="MFB9314601.1"/>
    </source>
</evidence>
<dbReference type="GO" id="GO:0016491">
    <property type="term" value="F:oxidoreductase activity"/>
    <property type="evidence" value="ECO:0007669"/>
    <property type="project" value="UniProtKB-KW"/>
</dbReference>
<dbReference type="EMBL" id="JBHMDG010000022">
    <property type="protein sequence ID" value="MFB9314601.1"/>
    <property type="molecule type" value="Genomic_DNA"/>
</dbReference>
<dbReference type="RefSeq" id="WP_140011165.1">
    <property type="nucleotide sequence ID" value="NZ_JBHMDG010000022.1"/>
</dbReference>
<dbReference type="InterPro" id="IPR016084">
    <property type="entry name" value="Haem_Oase-like_multi-hlx"/>
</dbReference>
<reference evidence="1 2" key="1">
    <citation type="submission" date="2024-09" db="EMBL/GenBank/DDBJ databases">
        <authorList>
            <person name="Sun Q."/>
            <person name="Mori K."/>
        </authorList>
    </citation>
    <scope>NUCLEOTIDE SEQUENCE [LARGE SCALE GENOMIC DNA]</scope>
    <source>
        <strain evidence="1 2">JCM 9626</strain>
    </source>
</reference>
<name>A0ABV5KD76_9ACTN</name>
<comment type="caution">
    <text evidence="1">The sequence shown here is derived from an EMBL/GenBank/DDBJ whole genome shotgun (WGS) entry which is preliminary data.</text>
</comment>
<proteinExistence type="predicted"/>
<evidence type="ECO:0000313" key="2">
    <source>
        <dbReference type="Proteomes" id="UP001589750"/>
    </source>
</evidence>
<protein>
    <submittedName>
        <fullName evidence="1">Iron-containing redox enzyme family protein</fullName>
        <ecNumber evidence="1">1.-.-.-</ecNumber>
    </submittedName>
</protein>
<dbReference type="Proteomes" id="UP001589750">
    <property type="component" value="Unassembled WGS sequence"/>
</dbReference>
<accession>A0ABV5KD76</accession>
<keyword evidence="2" id="KW-1185">Reference proteome</keyword>
<keyword evidence="1" id="KW-0560">Oxidoreductase</keyword>